<dbReference type="InterPro" id="IPR006015">
    <property type="entry name" value="Universal_stress_UspA"/>
</dbReference>
<dbReference type="AlphaFoldDB" id="A0A9X9ER61"/>
<gene>
    <name evidence="3" type="ORF">FC678_20785</name>
</gene>
<protein>
    <submittedName>
        <fullName evidence="3">Universal stress protein</fullName>
    </submittedName>
</protein>
<dbReference type="Proteomes" id="UP000309170">
    <property type="component" value="Unassembled WGS sequence"/>
</dbReference>
<evidence type="ECO:0000256" key="1">
    <source>
        <dbReference type="ARBA" id="ARBA00008791"/>
    </source>
</evidence>
<organism evidence="3 4">
    <name type="scientific">Peribacillus simplex</name>
    <dbReference type="NCBI Taxonomy" id="1478"/>
    <lineage>
        <taxon>Bacteria</taxon>
        <taxon>Bacillati</taxon>
        <taxon>Bacillota</taxon>
        <taxon>Bacilli</taxon>
        <taxon>Bacillales</taxon>
        <taxon>Bacillaceae</taxon>
        <taxon>Peribacillus</taxon>
    </lineage>
</organism>
<comment type="similarity">
    <text evidence="1">Belongs to the universal stress protein A family.</text>
</comment>
<comment type="caution">
    <text evidence="3">The sequence shown here is derived from an EMBL/GenBank/DDBJ whole genome shotgun (WGS) entry which is preliminary data.</text>
</comment>
<reference evidence="3 4" key="1">
    <citation type="journal article" date="2019" name="Environ. Microbiol.">
        <title>An active ?-lactamase is a part of an orchestrated cell wall stress resistance network of Bacillus subtilis and related rhizosphere species.</title>
        <authorList>
            <person name="Bucher T."/>
            <person name="Keren-Paz A."/>
            <person name="Hausser J."/>
            <person name="Olender T."/>
            <person name="Cytryn E."/>
            <person name="Kolodkin-Gal I."/>
        </authorList>
    </citation>
    <scope>NUCLEOTIDE SEQUENCE [LARGE SCALE GENOMIC DNA]</scope>
    <source>
        <strain evidence="3 4">I4</strain>
    </source>
</reference>
<feature type="domain" description="UspA" evidence="2">
    <location>
        <begin position="119"/>
        <end position="204"/>
    </location>
</feature>
<dbReference type="InterPro" id="IPR006016">
    <property type="entry name" value="UspA"/>
</dbReference>
<proteinExistence type="inferred from homology"/>
<dbReference type="CDD" id="cd00293">
    <property type="entry name" value="USP-like"/>
    <property type="match status" value="1"/>
</dbReference>
<dbReference type="PANTHER" id="PTHR46268:SF6">
    <property type="entry name" value="UNIVERSAL STRESS PROTEIN UP12"/>
    <property type="match status" value="1"/>
</dbReference>
<evidence type="ECO:0000313" key="3">
    <source>
        <dbReference type="EMBL" id="TKH08258.1"/>
    </source>
</evidence>
<dbReference type="Pfam" id="PF00582">
    <property type="entry name" value="Usp"/>
    <property type="match status" value="2"/>
</dbReference>
<dbReference type="EMBL" id="SZNT01000394">
    <property type="protein sequence ID" value="TKH08258.1"/>
    <property type="molecule type" value="Genomic_DNA"/>
</dbReference>
<name>A0A9X9ER61_9BACI</name>
<dbReference type="PANTHER" id="PTHR46268">
    <property type="entry name" value="STRESS RESPONSE PROTEIN NHAX"/>
    <property type="match status" value="1"/>
</dbReference>
<dbReference type="SUPFAM" id="SSF52402">
    <property type="entry name" value="Adenine nucleotide alpha hydrolases-like"/>
    <property type="match status" value="1"/>
</dbReference>
<accession>A0A9X9ER61</accession>
<evidence type="ECO:0000313" key="4">
    <source>
        <dbReference type="Proteomes" id="UP000309170"/>
    </source>
</evidence>
<dbReference type="InterPro" id="IPR014729">
    <property type="entry name" value="Rossmann-like_a/b/a_fold"/>
</dbReference>
<dbReference type="PRINTS" id="PR01438">
    <property type="entry name" value="UNVRSLSTRESS"/>
</dbReference>
<evidence type="ECO:0000259" key="2">
    <source>
        <dbReference type="Pfam" id="PF00582"/>
    </source>
</evidence>
<dbReference type="Gene3D" id="3.40.50.620">
    <property type="entry name" value="HUPs"/>
    <property type="match status" value="1"/>
</dbReference>
<sequence>MAVYIQIKGVKPFKSGYKTFKVLKRGEMILMKDLKHIVVAFDGNEESKRAVEYGATLKKAFPKAELTVVHVLNDKVEQRIMGDASAPGFVPAAGFYVDPVQTHPVVEVDQPRNQKVNDTPSALENSIQNAESNTLRLLSECQVEGKFELLEGYAPDSVCDFAARTSADLIVVGNSAKSGLEKFFLGSTSSTIAKNAPCSVFIAK</sequence>
<feature type="domain" description="UspA" evidence="2">
    <location>
        <begin position="35"/>
        <end position="76"/>
    </location>
</feature>